<accession>A0ACB6ZJR7</accession>
<keyword evidence="2" id="KW-1185">Reference proteome</keyword>
<name>A0ACB6ZJR7_THEGA</name>
<sequence length="254" mass="27842">MSWTTTEPLRSWSALLKPKPKQRSDTPQTLPITPLTPRNDDETLPAWPSRSSGSGFMGIPHVRSDGPPSYAHAVSWSEPTSYRFVQESAFSMSLVTQGEPSNTAYNISVGVNVWMPSEHITLVRRHANPEGPALARLEMGISSASATVTVGDQTMLLSGLMSGIHSSSSYLMNDGRVVKWKLRATAWEASLDNLPLATFSPNSRSLILQPRAHPDFDDIVISVLILMREHLTPKSTRVGDAAGLFNYHPFSTSE</sequence>
<reference evidence="1" key="1">
    <citation type="submission" date="2019-10" db="EMBL/GenBank/DDBJ databases">
        <authorList>
            <consortium name="DOE Joint Genome Institute"/>
            <person name="Kuo A."/>
            <person name="Miyauchi S."/>
            <person name="Kiss E."/>
            <person name="Drula E."/>
            <person name="Kohler A."/>
            <person name="Sanchez-Garcia M."/>
            <person name="Andreopoulos B."/>
            <person name="Barry K.W."/>
            <person name="Bonito G."/>
            <person name="Buee M."/>
            <person name="Carver A."/>
            <person name="Chen C."/>
            <person name="Cichocki N."/>
            <person name="Clum A."/>
            <person name="Culley D."/>
            <person name="Crous P.W."/>
            <person name="Fauchery L."/>
            <person name="Girlanda M."/>
            <person name="Hayes R."/>
            <person name="Keri Z."/>
            <person name="Labutti K."/>
            <person name="Lipzen A."/>
            <person name="Lombard V."/>
            <person name="Magnuson J."/>
            <person name="Maillard F."/>
            <person name="Morin E."/>
            <person name="Murat C."/>
            <person name="Nolan M."/>
            <person name="Ohm R."/>
            <person name="Pangilinan J."/>
            <person name="Pereira M."/>
            <person name="Perotto S."/>
            <person name="Peter M."/>
            <person name="Riley R."/>
            <person name="Sitrit Y."/>
            <person name="Stielow B."/>
            <person name="Szollosi G."/>
            <person name="Zifcakova L."/>
            <person name="Stursova M."/>
            <person name="Spatafora J.W."/>
            <person name="Tedersoo L."/>
            <person name="Vaario L.-M."/>
            <person name="Yamada A."/>
            <person name="Yan M."/>
            <person name="Wang P."/>
            <person name="Xu J."/>
            <person name="Bruns T."/>
            <person name="Baldrian P."/>
            <person name="Vilgalys R."/>
            <person name="Henrissat B."/>
            <person name="Grigoriev I.V."/>
            <person name="Hibbett D."/>
            <person name="Nagy L.G."/>
            <person name="Martin F.M."/>
        </authorList>
    </citation>
    <scope>NUCLEOTIDE SEQUENCE</scope>
    <source>
        <strain evidence="1">P2</strain>
    </source>
</reference>
<protein>
    <submittedName>
        <fullName evidence="1">Uncharacterized protein</fullName>
    </submittedName>
</protein>
<organism evidence="1 2">
    <name type="scientific">Thelephora ganbajun</name>
    <name type="common">Ganba fungus</name>
    <dbReference type="NCBI Taxonomy" id="370292"/>
    <lineage>
        <taxon>Eukaryota</taxon>
        <taxon>Fungi</taxon>
        <taxon>Dikarya</taxon>
        <taxon>Basidiomycota</taxon>
        <taxon>Agaricomycotina</taxon>
        <taxon>Agaricomycetes</taxon>
        <taxon>Thelephorales</taxon>
        <taxon>Thelephoraceae</taxon>
        <taxon>Thelephora</taxon>
    </lineage>
</organism>
<dbReference type="EMBL" id="MU117989">
    <property type="protein sequence ID" value="KAF9650060.1"/>
    <property type="molecule type" value="Genomic_DNA"/>
</dbReference>
<evidence type="ECO:0000313" key="2">
    <source>
        <dbReference type="Proteomes" id="UP000886501"/>
    </source>
</evidence>
<gene>
    <name evidence="1" type="ORF">BDM02DRAFT_1536491</name>
</gene>
<reference evidence="1" key="2">
    <citation type="journal article" date="2020" name="Nat. Commun.">
        <title>Large-scale genome sequencing of mycorrhizal fungi provides insights into the early evolution of symbiotic traits.</title>
        <authorList>
            <person name="Miyauchi S."/>
            <person name="Kiss E."/>
            <person name="Kuo A."/>
            <person name="Drula E."/>
            <person name="Kohler A."/>
            <person name="Sanchez-Garcia M."/>
            <person name="Morin E."/>
            <person name="Andreopoulos B."/>
            <person name="Barry K.W."/>
            <person name="Bonito G."/>
            <person name="Buee M."/>
            <person name="Carver A."/>
            <person name="Chen C."/>
            <person name="Cichocki N."/>
            <person name="Clum A."/>
            <person name="Culley D."/>
            <person name="Crous P.W."/>
            <person name="Fauchery L."/>
            <person name="Girlanda M."/>
            <person name="Hayes R.D."/>
            <person name="Keri Z."/>
            <person name="LaButti K."/>
            <person name="Lipzen A."/>
            <person name="Lombard V."/>
            <person name="Magnuson J."/>
            <person name="Maillard F."/>
            <person name="Murat C."/>
            <person name="Nolan M."/>
            <person name="Ohm R.A."/>
            <person name="Pangilinan J."/>
            <person name="Pereira M.F."/>
            <person name="Perotto S."/>
            <person name="Peter M."/>
            <person name="Pfister S."/>
            <person name="Riley R."/>
            <person name="Sitrit Y."/>
            <person name="Stielow J.B."/>
            <person name="Szollosi G."/>
            <person name="Zifcakova L."/>
            <person name="Stursova M."/>
            <person name="Spatafora J.W."/>
            <person name="Tedersoo L."/>
            <person name="Vaario L.M."/>
            <person name="Yamada A."/>
            <person name="Yan M."/>
            <person name="Wang P."/>
            <person name="Xu J."/>
            <person name="Bruns T."/>
            <person name="Baldrian P."/>
            <person name="Vilgalys R."/>
            <person name="Dunand C."/>
            <person name="Henrissat B."/>
            <person name="Grigoriev I.V."/>
            <person name="Hibbett D."/>
            <person name="Nagy L.G."/>
            <person name="Martin F.M."/>
        </authorList>
    </citation>
    <scope>NUCLEOTIDE SEQUENCE</scope>
    <source>
        <strain evidence="1">P2</strain>
    </source>
</reference>
<dbReference type="Proteomes" id="UP000886501">
    <property type="component" value="Unassembled WGS sequence"/>
</dbReference>
<evidence type="ECO:0000313" key="1">
    <source>
        <dbReference type="EMBL" id="KAF9650060.1"/>
    </source>
</evidence>
<proteinExistence type="predicted"/>
<comment type="caution">
    <text evidence="1">The sequence shown here is derived from an EMBL/GenBank/DDBJ whole genome shotgun (WGS) entry which is preliminary data.</text>
</comment>